<gene>
    <name evidence="1" type="ORF">GPECTOR_50g666</name>
</gene>
<evidence type="ECO:0000313" key="2">
    <source>
        <dbReference type="Proteomes" id="UP000075714"/>
    </source>
</evidence>
<reference evidence="2" key="1">
    <citation type="journal article" date="2016" name="Nat. Commun.">
        <title>The Gonium pectorale genome demonstrates co-option of cell cycle regulation during the evolution of multicellularity.</title>
        <authorList>
            <person name="Hanschen E.R."/>
            <person name="Marriage T.N."/>
            <person name="Ferris P.J."/>
            <person name="Hamaji T."/>
            <person name="Toyoda A."/>
            <person name="Fujiyama A."/>
            <person name="Neme R."/>
            <person name="Noguchi H."/>
            <person name="Minakuchi Y."/>
            <person name="Suzuki M."/>
            <person name="Kawai-Toyooka H."/>
            <person name="Smith D.R."/>
            <person name="Sparks H."/>
            <person name="Anderson J."/>
            <person name="Bakaric R."/>
            <person name="Luria V."/>
            <person name="Karger A."/>
            <person name="Kirschner M.W."/>
            <person name="Durand P.M."/>
            <person name="Michod R.E."/>
            <person name="Nozaki H."/>
            <person name="Olson B.J."/>
        </authorList>
    </citation>
    <scope>NUCLEOTIDE SEQUENCE [LARGE SCALE GENOMIC DNA]</scope>
    <source>
        <strain evidence="2">NIES-2863</strain>
    </source>
</reference>
<organism evidence="1 2">
    <name type="scientific">Gonium pectorale</name>
    <name type="common">Green alga</name>
    <dbReference type="NCBI Taxonomy" id="33097"/>
    <lineage>
        <taxon>Eukaryota</taxon>
        <taxon>Viridiplantae</taxon>
        <taxon>Chlorophyta</taxon>
        <taxon>core chlorophytes</taxon>
        <taxon>Chlorophyceae</taxon>
        <taxon>CS clade</taxon>
        <taxon>Chlamydomonadales</taxon>
        <taxon>Volvocaceae</taxon>
        <taxon>Gonium</taxon>
    </lineage>
</organism>
<dbReference type="GO" id="GO:0030149">
    <property type="term" value="P:sphingolipid catabolic process"/>
    <property type="evidence" value="ECO:0007669"/>
    <property type="project" value="TreeGrafter"/>
</dbReference>
<dbReference type="GO" id="GO:0016020">
    <property type="term" value="C:membrane"/>
    <property type="evidence" value="ECO:0007669"/>
    <property type="project" value="TreeGrafter"/>
</dbReference>
<dbReference type="PANTHER" id="PTHR12393:SF6">
    <property type="entry name" value="SPHINGOMYELIN PHOSPHODIESTERASE 2"/>
    <property type="match status" value="1"/>
</dbReference>
<evidence type="ECO:0008006" key="3">
    <source>
        <dbReference type="Google" id="ProtNLM"/>
    </source>
</evidence>
<accession>A0A150G7Q1</accession>
<dbReference type="GO" id="GO:0071944">
    <property type="term" value="C:cell periphery"/>
    <property type="evidence" value="ECO:0007669"/>
    <property type="project" value="TreeGrafter"/>
</dbReference>
<name>A0A150G7Q1_GONPE</name>
<dbReference type="Gene3D" id="1.25.40.20">
    <property type="entry name" value="Ankyrin repeat-containing domain"/>
    <property type="match status" value="2"/>
</dbReference>
<evidence type="ECO:0000313" key="1">
    <source>
        <dbReference type="EMBL" id="KXZ45872.1"/>
    </source>
</evidence>
<comment type="caution">
    <text evidence="1">The sequence shown here is derived from an EMBL/GenBank/DDBJ whole genome shotgun (WGS) entry which is preliminary data.</text>
</comment>
<dbReference type="OrthoDB" id="91900at2759"/>
<dbReference type="PANTHER" id="PTHR12393">
    <property type="entry name" value="SPHINGOMYELIN PHOSPHODIESTERASE RELATED"/>
    <property type="match status" value="1"/>
</dbReference>
<dbReference type="SUPFAM" id="SSF48403">
    <property type="entry name" value="Ankyrin repeat"/>
    <property type="match status" value="1"/>
</dbReference>
<dbReference type="EMBL" id="LSYV01000051">
    <property type="protein sequence ID" value="KXZ45872.1"/>
    <property type="molecule type" value="Genomic_DNA"/>
</dbReference>
<sequence length="459" mass="47869">MSLAQRQEVISIAAASGDLRCLKAAVWDAGCAPDCTALRAAAAAGQLAVCQWLLRQGCPTSHKHAPASDLLAAAAGGGHLRVCAWLLGLGLVWSSDGAAEAARGGHVELMVWLLKQGQARHEAVDAKGAAEEARRLVEGVAHGCSLAILQCVWLGRWVPQDATTGARALAAAAGSPTPDWAAKVAWLEAQGCRPHTATATAVAAAVAAGSRPGARTRLSWLYNRGYPVDATAVIAAASAGNAGVLSELLALPSVSSSAVGRAAAVAAARGHVAVLEELREATSPCPVCNDPYDMAVQAASAGHLDVLDWIVRTIGGCRVKLDEDLFAAAAGSGSVELMAWLREHGCRWDRRAFVRAAESGCVAAMEWLAERGCPMPADAGWCHLRAFLRSDAATGRCLLRLGLAWGSFADHLLPLLEPEAALRWALEVHCPATARCLREAEAEGEGAARRLLNELVESR</sequence>
<dbReference type="GO" id="GO:0004620">
    <property type="term" value="F:phospholipase activity"/>
    <property type="evidence" value="ECO:0007669"/>
    <property type="project" value="TreeGrafter"/>
</dbReference>
<dbReference type="GO" id="GO:0005783">
    <property type="term" value="C:endoplasmic reticulum"/>
    <property type="evidence" value="ECO:0007669"/>
    <property type="project" value="TreeGrafter"/>
</dbReference>
<keyword evidence="2" id="KW-1185">Reference proteome</keyword>
<dbReference type="Proteomes" id="UP000075714">
    <property type="component" value="Unassembled WGS sequence"/>
</dbReference>
<dbReference type="InterPro" id="IPR036770">
    <property type="entry name" value="Ankyrin_rpt-contain_sf"/>
</dbReference>
<dbReference type="GO" id="GO:0046513">
    <property type="term" value="P:ceramide biosynthetic process"/>
    <property type="evidence" value="ECO:0007669"/>
    <property type="project" value="TreeGrafter"/>
</dbReference>
<protein>
    <recommendedName>
        <fullName evidence="3">Ankyrin repeat domain-containing protein</fullName>
    </recommendedName>
</protein>
<dbReference type="AlphaFoldDB" id="A0A150G7Q1"/>
<proteinExistence type="predicted"/>